<accession>A0ABQ7H7G2</accession>
<feature type="region of interest" description="Disordered" evidence="1">
    <location>
        <begin position="92"/>
        <end position="111"/>
    </location>
</feature>
<evidence type="ECO:0000256" key="1">
    <source>
        <dbReference type="SAM" id="MobiDB-lite"/>
    </source>
</evidence>
<comment type="caution">
    <text evidence="2">The sequence shown here is derived from an EMBL/GenBank/DDBJ whole genome shotgun (WGS) entry which is preliminary data.</text>
</comment>
<proteinExistence type="predicted"/>
<organism evidence="2 3">
    <name type="scientific">Dunaliella salina</name>
    <name type="common">Green alga</name>
    <name type="synonym">Protococcus salinus</name>
    <dbReference type="NCBI Taxonomy" id="3046"/>
    <lineage>
        <taxon>Eukaryota</taxon>
        <taxon>Viridiplantae</taxon>
        <taxon>Chlorophyta</taxon>
        <taxon>core chlorophytes</taxon>
        <taxon>Chlorophyceae</taxon>
        <taxon>CS clade</taxon>
        <taxon>Chlamydomonadales</taxon>
        <taxon>Dunaliellaceae</taxon>
        <taxon>Dunaliella</taxon>
    </lineage>
</organism>
<sequence>MLTGTKTTDVQDVLSGNDKHWNIVYSSYPLPPSTVQAPSFAANVPQGSARKALSTLKNFSGFSPPPVFQDVASSKLPKINAQAPQAPIVLPPGPNQQHQQHRQQAGTGLASMPSVAARDGGLEVDPDEDAFLSNIDFDAVEAEVLSKQQQQQQQQVQGSGAWQGGSSTSGNGFASYPSWMPQQSGPRPVQQFGNACAGGGGPMGATVLQQQQPGFSGMPSLHSNSAAGGPQGYGMPQNGSYSAAQTGAVGGFSCGMGGQPFNMPFGSSAHAAMLPPQQQQQQQHGLGGHGPYGAGMMGASGSEYGGMNGGVGKYCSRKGLAGVCQVGVARMGHLGVICIVSHGREKHGLQIYVAGDMLAAGGGSCGLEQNWPRFLILVLPCLPDCLI</sequence>
<feature type="compositionally biased region" description="Low complexity" evidence="1">
    <location>
        <begin position="146"/>
        <end position="170"/>
    </location>
</feature>
<feature type="region of interest" description="Disordered" evidence="1">
    <location>
        <begin position="143"/>
        <end position="191"/>
    </location>
</feature>
<name>A0ABQ7H7G2_DUNSA</name>
<evidence type="ECO:0000313" key="3">
    <source>
        <dbReference type="Proteomes" id="UP000815325"/>
    </source>
</evidence>
<gene>
    <name evidence="2" type="ORF">DUNSADRAFT_5146</name>
</gene>
<dbReference type="Proteomes" id="UP000815325">
    <property type="component" value="Unassembled WGS sequence"/>
</dbReference>
<reference evidence="2" key="1">
    <citation type="submission" date="2017-08" db="EMBL/GenBank/DDBJ databases">
        <authorList>
            <person name="Polle J.E."/>
            <person name="Barry K."/>
            <person name="Cushman J."/>
            <person name="Schmutz J."/>
            <person name="Tran D."/>
            <person name="Hathwaick L.T."/>
            <person name="Yim W.C."/>
            <person name="Jenkins J."/>
            <person name="Mckie-Krisberg Z.M."/>
            <person name="Prochnik S."/>
            <person name="Lindquist E."/>
            <person name="Dockter R.B."/>
            <person name="Adam C."/>
            <person name="Molina H."/>
            <person name="Bunkerborg J."/>
            <person name="Jin E."/>
            <person name="Buchheim M."/>
            <person name="Magnuson J."/>
        </authorList>
    </citation>
    <scope>NUCLEOTIDE SEQUENCE</scope>
    <source>
        <strain evidence="2">CCAP 19/18</strain>
    </source>
</reference>
<evidence type="ECO:0000313" key="2">
    <source>
        <dbReference type="EMBL" id="KAF5842774.1"/>
    </source>
</evidence>
<keyword evidence="3" id="KW-1185">Reference proteome</keyword>
<dbReference type="EMBL" id="MU069455">
    <property type="protein sequence ID" value="KAF5842774.1"/>
    <property type="molecule type" value="Genomic_DNA"/>
</dbReference>
<protein>
    <submittedName>
        <fullName evidence="2">Uncharacterized protein</fullName>
    </submittedName>
</protein>